<organism evidence="1 2">
    <name type="scientific">Saccharobesus litoralis</name>
    <dbReference type="NCBI Taxonomy" id="2172099"/>
    <lineage>
        <taxon>Bacteria</taxon>
        <taxon>Pseudomonadati</taxon>
        <taxon>Pseudomonadota</taxon>
        <taxon>Gammaproteobacteria</taxon>
        <taxon>Alteromonadales</taxon>
        <taxon>Alteromonadaceae</taxon>
        <taxon>Saccharobesus</taxon>
    </lineage>
</organism>
<proteinExistence type="predicted"/>
<dbReference type="AlphaFoldDB" id="A0A2S0VRH0"/>
<accession>A0A2S0VRH0</accession>
<sequence>MGFFKSLFSSANDKPLRKVEHVSQLQKGDAVEFSDTFALPELLRKQTFVVEDVNTYQFEHKANNEFVLQGTTSEKVYLSYEKDDEEWLNISLKINREQVAILFNLEQFAAMFEEGSAGELNLIEQPNQFDNWLAPIYFRHSFAATGFFYNKDFRPGKPPSYQDDASLELNYFGLSSADEKYSVEMEVWPDGDTDVMLTIHRPMSDVIAMYPGEA</sequence>
<keyword evidence="2" id="KW-1185">Reference proteome</keyword>
<evidence type="ECO:0000313" key="2">
    <source>
        <dbReference type="Proteomes" id="UP000244441"/>
    </source>
</evidence>
<reference evidence="1 2" key="1">
    <citation type="submission" date="2018-01" db="EMBL/GenBank/DDBJ databases">
        <title>Genome sequence of a Cantenovulum-like bacteria.</title>
        <authorList>
            <person name="Tan W.R."/>
            <person name="Lau N.-S."/>
            <person name="Go F."/>
            <person name="Amirul A.-A.A."/>
        </authorList>
    </citation>
    <scope>NUCLEOTIDE SEQUENCE [LARGE SCALE GENOMIC DNA]</scope>
    <source>
        <strain evidence="1 2">CCB-QB4</strain>
    </source>
</reference>
<protein>
    <recommendedName>
        <fullName evidence="3">DUF4178 domain-containing protein</fullName>
    </recommendedName>
</protein>
<name>A0A2S0VRH0_9ALTE</name>
<evidence type="ECO:0000313" key="1">
    <source>
        <dbReference type="EMBL" id="AWB66794.1"/>
    </source>
</evidence>
<dbReference type="EMBL" id="CP026604">
    <property type="protein sequence ID" value="AWB66794.1"/>
    <property type="molecule type" value="Genomic_DNA"/>
</dbReference>
<dbReference type="RefSeq" id="WP_108602850.1">
    <property type="nucleotide sequence ID" value="NZ_CP026604.1"/>
</dbReference>
<evidence type="ECO:0008006" key="3">
    <source>
        <dbReference type="Google" id="ProtNLM"/>
    </source>
</evidence>
<dbReference type="Proteomes" id="UP000244441">
    <property type="component" value="Chromosome"/>
</dbReference>
<gene>
    <name evidence="1" type="ORF">C2869_10300</name>
</gene>
<dbReference type="KEGG" id="cate:C2869_10300"/>
<dbReference type="OrthoDB" id="6298102at2"/>